<keyword evidence="3" id="KW-1185">Reference proteome</keyword>
<name>U4LE35_PYROM</name>
<organism evidence="2 3">
    <name type="scientific">Pyronema omphalodes (strain CBS 100304)</name>
    <name type="common">Pyronema confluens</name>
    <dbReference type="NCBI Taxonomy" id="1076935"/>
    <lineage>
        <taxon>Eukaryota</taxon>
        <taxon>Fungi</taxon>
        <taxon>Dikarya</taxon>
        <taxon>Ascomycota</taxon>
        <taxon>Pezizomycotina</taxon>
        <taxon>Pezizomycetes</taxon>
        <taxon>Pezizales</taxon>
        <taxon>Pyronemataceae</taxon>
        <taxon>Pyronema</taxon>
    </lineage>
</organism>
<protein>
    <submittedName>
        <fullName evidence="2">Uncharacterized protein</fullName>
    </submittedName>
</protein>
<proteinExistence type="predicted"/>
<reference evidence="2 3" key="1">
    <citation type="journal article" date="2013" name="PLoS Genet.">
        <title>The genome and development-dependent transcriptomes of Pyronema confluens: a window into fungal evolution.</title>
        <authorList>
            <person name="Traeger S."/>
            <person name="Altegoer F."/>
            <person name="Freitag M."/>
            <person name="Gabaldon T."/>
            <person name="Kempken F."/>
            <person name="Kumar A."/>
            <person name="Marcet-Houben M."/>
            <person name="Poggeler S."/>
            <person name="Stajich J.E."/>
            <person name="Nowrousian M."/>
        </authorList>
    </citation>
    <scope>NUCLEOTIDE SEQUENCE [LARGE SCALE GENOMIC DNA]</scope>
    <source>
        <strain evidence="3">CBS 100304</strain>
        <tissue evidence="2">Vegetative mycelium</tissue>
    </source>
</reference>
<evidence type="ECO:0000313" key="2">
    <source>
        <dbReference type="EMBL" id="CCX30359.1"/>
    </source>
</evidence>
<gene>
    <name evidence="2" type="ORF">PCON_08556</name>
</gene>
<dbReference type="AlphaFoldDB" id="U4LE35"/>
<evidence type="ECO:0000256" key="1">
    <source>
        <dbReference type="SAM" id="MobiDB-lite"/>
    </source>
</evidence>
<dbReference type="Proteomes" id="UP000018144">
    <property type="component" value="Unassembled WGS sequence"/>
</dbReference>
<evidence type="ECO:0000313" key="3">
    <source>
        <dbReference type="Proteomes" id="UP000018144"/>
    </source>
</evidence>
<dbReference type="EMBL" id="HF935439">
    <property type="protein sequence ID" value="CCX30359.1"/>
    <property type="molecule type" value="Genomic_DNA"/>
</dbReference>
<accession>U4LE35</accession>
<feature type="region of interest" description="Disordered" evidence="1">
    <location>
        <begin position="79"/>
        <end position="111"/>
    </location>
</feature>
<sequence length="111" mass="12803">MKGNKIRRLASIQLGQRLGDLVRWVAKEPSRSDMRVVFTAPKSDSSFRARRCARPNFETFIERFHVTSIYSLIKRDKFKHQDGRVPSASINTEFRPGQRQPAPLGSKRLAF</sequence>